<dbReference type="GO" id="GO:0009252">
    <property type="term" value="P:peptidoglycan biosynthetic process"/>
    <property type="evidence" value="ECO:0007669"/>
    <property type="project" value="UniProtKB-UniPathway"/>
</dbReference>
<evidence type="ECO:0000256" key="1">
    <source>
        <dbReference type="ARBA" id="ARBA00002624"/>
    </source>
</evidence>
<dbReference type="Gene3D" id="3.40.710.10">
    <property type="entry name" value="DD-peptidase/beta-lactamase superfamily"/>
    <property type="match status" value="2"/>
</dbReference>
<feature type="transmembrane region" description="Helical" evidence="28">
    <location>
        <begin position="7"/>
        <end position="29"/>
    </location>
</feature>
<comment type="similarity">
    <text evidence="4">In the C-terminal section; belongs to the transpeptidase family.</text>
</comment>
<keyword evidence="8" id="KW-1003">Cell membrane</keyword>
<evidence type="ECO:0000313" key="33">
    <source>
        <dbReference type="Proteomes" id="UP000242175"/>
    </source>
</evidence>
<comment type="pathway">
    <text evidence="3">Cell wall biogenesis; peptidoglycan biosynthesis.</text>
</comment>
<dbReference type="InterPro" id="IPR023346">
    <property type="entry name" value="Lysozyme-like_dom_sf"/>
</dbReference>
<evidence type="ECO:0000256" key="19">
    <source>
        <dbReference type="ARBA" id="ARBA00022989"/>
    </source>
</evidence>
<evidence type="ECO:0000256" key="10">
    <source>
        <dbReference type="ARBA" id="ARBA00022645"/>
    </source>
</evidence>
<evidence type="ECO:0000256" key="14">
    <source>
        <dbReference type="ARBA" id="ARBA00022692"/>
    </source>
</evidence>
<dbReference type="GO" id="GO:0005886">
    <property type="term" value="C:plasma membrane"/>
    <property type="evidence" value="ECO:0007669"/>
    <property type="project" value="UniProtKB-SubCell"/>
</dbReference>
<gene>
    <name evidence="32" type="ORF">CF386_02660</name>
</gene>
<evidence type="ECO:0000313" key="32">
    <source>
        <dbReference type="EMBL" id="ASK78025.1"/>
    </source>
</evidence>
<keyword evidence="15" id="KW-0378">Hydrolase</keyword>
<dbReference type="UniPathway" id="UPA00219"/>
<dbReference type="GO" id="GO:0008360">
    <property type="term" value="P:regulation of cell shape"/>
    <property type="evidence" value="ECO:0007669"/>
    <property type="project" value="UniProtKB-KW"/>
</dbReference>
<dbReference type="EC" id="3.4.16.4" evidence="6"/>
<evidence type="ECO:0000256" key="3">
    <source>
        <dbReference type="ARBA" id="ARBA00004752"/>
    </source>
</evidence>
<evidence type="ECO:0000256" key="21">
    <source>
        <dbReference type="ARBA" id="ARBA00023251"/>
    </source>
</evidence>
<dbReference type="Pfam" id="PF00912">
    <property type="entry name" value="Transgly"/>
    <property type="match status" value="1"/>
</dbReference>
<keyword evidence="14 28" id="KW-0812">Transmembrane</keyword>
<dbReference type="Pfam" id="PF00905">
    <property type="entry name" value="Transpeptidase"/>
    <property type="match status" value="1"/>
</dbReference>
<dbReference type="SUPFAM" id="SSF53955">
    <property type="entry name" value="Lysozyme-like"/>
    <property type="match status" value="1"/>
</dbReference>
<dbReference type="OrthoDB" id="9766909at2"/>
<keyword evidence="17" id="KW-0735">Signal-anchor</keyword>
<evidence type="ECO:0000259" key="29">
    <source>
        <dbReference type="Pfam" id="PF00905"/>
    </source>
</evidence>
<comment type="pathway">
    <text evidence="27">Glycan biosynthesis.</text>
</comment>
<dbReference type="InterPro" id="IPR036950">
    <property type="entry name" value="PBP_transglycosylase"/>
</dbReference>
<evidence type="ECO:0000256" key="27">
    <source>
        <dbReference type="ARBA" id="ARBA00060592"/>
    </source>
</evidence>
<evidence type="ECO:0000256" key="13">
    <source>
        <dbReference type="ARBA" id="ARBA00022679"/>
    </source>
</evidence>
<evidence type="ECO:0000256" key="12">
    <source>
        <dbReference type="ARBA" id="ARBA00022676"/>
    </source>
</evidence>
<dbReference type="Gene3D" id="1.10.3810.10">
    <property type="entry name" value="Biosynthetic peptidoglycan transglycosylase-like"/>
    <property type="match status" value="1"/>
</dbReference>
<accession>A0A220VCF8</accession>
<evidence type="ECO:0000256" key="28">
    <source>
        <dbReference type="SAM" id="Phobius"/>
    </source>
</evidence>
<dbReference type="InterPro" id="IPR031376">
    <property type="entry name" value="PCB_OB"/>
</dbReference>
<evidence type="ECO:0000256" key="15">
    <source>
        <dbReference type="ARBA" id="ARBA00022801"/>
    </source>
</evidence>
<evidence type="ECO:0000256" key="4">
    <source>
        <dbReference type="ARBA" id="ARBA00007090"/>
    </source>
</evidence>
<dbReference type="GO" id="GO:0009002">
    <property type="term" value="F:serine-type D-Ala-D-Ala carboxypeptidase activity"/>
    <property type="evidence" value="ECO:0007669"/>
    <property type="project" value="UniProtKB-EC"/>
</dbReference>
<keyword evidence="13" id="KW-0808">Transferase</keyword>
<evidence type="ECO:0000256" key="5">
    <source>
        <dbReference type="ARBA" id="ARBA00007739"/>
    </source>
</evidence>
<keyword evidence="33" id="KW-1185">Reference proteome</keyword>
<proteinExistence type="inferred from homology"/>
<keyword evidence="12" id="KW-0328">Glycosyltransferase</keyword>
<feature type="domain" description="Penicillin-binding protein OB-like" evidence="31">
    <location>
        <begin position="316"/>
        <end position="425"/>
    </location>
</feature>
<evidence type="ECO:0000256" key="6">
    <source>
        <dbReference type="ARBA" id="ARBA00012448"/>
    </source>
</evidence>
<keyword evidence="19 28" id="KW-1133">Transmembrane helix</keyword>
<dbReference type="EMBL" id="CP022355">
    <property type="protein sequence ID" value="ASK78025.1"/>
    <property type="molecule type" value="Genomic_DNA"/>
</dbReference>
<dbReference type="GO" id="GO:0006508">
    <property type="term" value="P:proteolysis"/>
    <property type="evidence" value="ECO:0007669"/>
    <property type="project" value="UniProtKB-KW"/>
</dbReference>
<dbReference type="GO" id="GO:0046677">
    <property type="term" value="P:response to antibiotic"/>
    <property type="evidence" value="ECO:0007669"/>
    <property type="project" value="UniProtKB-KW"/>
</dbReference>
<dbReference type="GO" id="GO:0008955">
    <property type="term" value="F:peptidoglycan glycosyltransferase activity"/>
    <property type="evidence" value="ECO:0007669"/>
    <property type="project" value="UniProtKB-EC"/>
</dbReference>
<dbReference type="InterPro" id="IPR001460">
    <property type="entry name" value="PCN-bd_Tpept"/>
</dbReference>
<evidence type="ECO:0000256" key="24">
    <source>
        <dbReference type="ARBA" id="ARBA00034000"/>
    </source>
</evidence>
<dbReference type="EC" id="2.4.99.28" evidence="25"/>
<evidence type="ECO:0000259" key="30">
    <source>
        <dbReference type="Pfam" id="PF00912"/>
    </source>
</evidence>
<evidence type="ECO:0000256" key="16">
    <source>
        <dbReference type="ARBA" id="ARBA00022960"/>
    </source>
</evidence>
<feature type="domain" description="Glycosyl transferase family 51" evidence="30">
    <location>
        <begin position="57"/>
        <end position="229"/>
    </location>
</feature>
<comment type="catalytic activity">
    <reaction evidence="24">
        <text>Preferential cleavage: (Ac)2-L-Lys-D-Ala-|-D-Ala. Also transpeptidation of peptidyl-alanyl moieties that are N-acyl substituents of D-alanine.</text>
        <dbReference type="EC" id="3.4.16.4"/>
    </reaction>
</comment>
<feature type="domain" description="Penicillin-binding protein transpeptidase" evidence="29">
    <location>
        <begin position="433"/>
        <end position="726"/>
    </location>
</feature>
<dbReference type="Pfam" id="PF17092">
    <property type="entry name" value="PCB_OB"/>
    <property type="match status" value="1"/>
</dbReference>
<dbReference type="GO" id="GO:0008658">
    <property type="term" value="F:penicillin binding"/>
    <property type="evidence" value="ECO:0007669"/>
    <property type="project" value="InterPro"/>
</dbReference>
<dbReference type="PANTHER" id="PTHR32282:SF27">
    <property type="entry name" value="PENICILLIN-BINDING PROTEIN 1A"/>
    <property type="match status" value="1"/>
</dbReference>
<keyword evidence="16" id="KW-0133">Cell shape</keyword>
<name>A0A220VCF8_9GAMM</name>
<evidence type="ECO:0000256" key="11">
    <source>
        <dbReference type="ARBA" id="ARBA00022670"/>
    </source>
</evidence>
<dbReference type="AlphaFoldDB" id="A0A220VCF8"/>
<evidence type="ECO:0000256" key="7">
    <source>
        <dbReference type="ARBA" id="ARBA00018638"/>
    </source>
</evidence>
<evidence type="ECO:0000256" key="26">
    <source>
        <dbReference type="ARBA" id="ARBA00049902"/>
    </source>
</evidence>
<evidence type="ECO:0000256" key="17">
    <source>
        <dbReference type="ARBA" id="ARBA00022968"/>
    </source>
</evidence>
<keyword evidence="18" id="KW-0573">Peptidoglycan synthesis</keyword>
<keyword evidence="20 28" id="KW-0472">Membrane</keyword>
<dbReference type="SUPFAM" id="SSF56601">
    <property type="entry name" value="beta-lactamase/transpeptidase-like"/>
    <property type="match status" value="1"/>
</dbReference>
<dbReference type="Proteomes" id="UP000242175">
    <property type="component" value="Chromosome large"/>
</dbReference>
<evidence type="ECO:0000256" key="2">
    <source>
        <dbReference type="ARBA" id="ARBA00004249"/>
    </source>
</evidence>
<keyword evidence="22" id="KW-0511">Multifunctional enzyme</keyword>
<dbReference type="FunFam" id="1.10.3810.10:FF:000003">
    <property type="entry name" value="Penicillin-binding protein 1a"/>
    <property type="match status" value="1"/>
</dbReference>
<evidence type="ECO:0000256" key="9">
    <source>
        <dbReference type="ARBA" id="ARBA00022519"/>
    </source>
</evidence>
<keyword evidence="10" id="KW-0121">Carboxypeptidase</keyword>
<dbReference type="NCBIfam" id="TIGR02074">
    <property type="entry name" value="PBP_1a_fam"/>
    <property type="match status" value="1"/>
</dbReference>
<dbReference type="KEGG" id="pmai:CF386_02660"/>
<keyword evidence="9" id="KW-0997">Cell inner membrane</keyword>
<dbReference type="InterPro" id="IPR050396">
    <property type="entry name" value="Glycosyltr_51/Transpeptidase"/>
</dbReference>
<evidence type="ECO:0000256" key="22">
    <source>
        <dbReference type="ARBA" id="ARBA00023268"/>
    </source>
</evidence>
<evidence type="ECO:0000259" key="31">
    <source>
        <dbReference type="Pfam" id="PF17092"/>
    </source>
</evidence>
<keyword evidence="21" id="KW-0046">Antibiotic resistance</keyword>
<dbReference type="GO" id="GO:0071555">
    <property type="term" value="P:cell wall organization"/>
    <property type="evidence" value="ECO:0007669"/>
    <property type="project" value="UniProtKB-KW"/>
</dbReference>
<dbReference type="PANTHER" id="PTHR32282">
    <property type="entry name" value="BINDING PROTEIN TRANSPEPTIDASE, PUTATIVE-RELATED"/>
    <property type="match status" value="1"/>
</dbReference>
<keyword evidence="11" id="KW-0645">Protease</keyword>
<comment type="function">
    <text evidence="1">Cell wall formation. Synthesis of cross-linked peptidoglycan from the lipid intermediates. The enzyme has a penicillin-insensitive transglycosylase N-terminal domain (formation of linear glycan strands) and a penicillin-sensitive transpeptidase C-terminal domain (cross-linking of the peptide subunits).</text>
</comment>
<evidence type="ECO:0000256" key="20">
    <source>
        <dbReference type="ARBA" id="ARBA00023136"/>
    </source>
</evidence>
<organism evidence="32 33">
    <name type="scientific">Paraphotobacterium marinum</name>
    <dbReference type="NCBI Taxonomy" id="1755811"/>
    <lineage>
        <taxon>Bacteria</taxon>
        <taxon>Pseudomonadati</taxon>
        <taxon>Pseudomonadota</taxon>
        <taxon>Gammaproteobacteria</taxon>
        <taxon>Vibrionales</taxon>
        <taxon>Vibrionaceae</taxon>
        <taxon>Paraphotobacterium</taxon>
    </lineage>
</organism>
<evidence type="ECO:0000256" key="25">
    <source>
        <dbReference type="ARBA" id="ARBA00044770"/>
    </source>
</evidence>
<evidence type="ECO:0000256" key="23">
    <source>
        <dbReference type="ARBA" id="ARBA00023316"/>
    </source>
</evidence>
<comment type="subcellular location">
    <subcellularLocation>
        <location evidence="2">Cell inner membrane</location>
        <topology evidence="2">Single-pass type II membrane protein</topology>
    </subcellularLocation>
</comment>
<keyword evidence="23" id="KW-0961">Cell wall biogenesis/degradation</keyword>
<protein>
    <recommendedName>
        <fullName evidence="7">Penicillin-binding protein 1A</fullName>
        <ecNumber evidence="25">2.4.99.28</ecNumber>
        <ecNumber evidence="6">3.4.16.4</ecNumber>
    </recommendedName>
</protein>
<sequence>MKFIRRFIIFILFLIIFTTGLIYAFYIHLKPDLPNISSLKNYEMQTPMQIYSSDGLLMAQFGEKRRIPLKFNQIPKKMVDAFIATEDSRFYDHIGIDPIGMARAAFVVLTTGHLKQGASTITQQVARNFFLTRKKSFLRKIKEIFIALHIEQLLTKKEILELYLNKIYLGYRAYGVGAAAKVYFGKDPKDLTLSEIAVIAGLPKAPSTLNPIYSLKNATERRNIVLDRMYKEKYITKNQMIEAKKEKIHAYYHTAKIQVYAPYISEYVRDWAIKKYGNSAYTDGLDIYTTVDSKVQQAAQKSVIDNLLNYDERHGYRGSNKKLWSNKEVNWTQNKIENYLKKIPTYRPLIPAVVIGVKNKEIQVIAKNQKNSIVINWEGLKWARKFITNSYQGKYPKSAEEIVSKGQLIWIRKKDDVWRLSQVPNANSGLISMNPYTGAIEAMVGGFNFTQSKFNRMTQSLRQVGSSIKPFIYSAALDSGMTLATLVNDAPITKVDQWTSSVWRPKNDPEQYNGLTRLRRGLAQSKNVMAIRILRTVGINKTVNYLTRFGFDAKNLPKFEPLALGVASITPIKMVRGFSAFVNGGYLVKTYIVSKVVNSKAETIFKEIPVKICKDNCINDDLVDESSNKYLAKKIITTDNAFLVKEMLKSNIWGQGYGGDWWRGTGWRAKVLNRHDIGGKTGTTQSSTDAWYIGYGPNVVAATWIGFDNPKFQLGKHEAGGKTAQPAWISFMKFALANTPEDKNEEKPSDIVIERIDKKTGLLTSSTGNDSMNEYFIEGTEPKQYVSDEKQSYDNELLF</sequence>
<dbReference type="GO" id="GO:0030288">
    <property type="term" value="C:outer membrane-bounded periplasmic space"/>
    <property type="evidence" value="ECO:0007669"/>
    <property type="project" value="TreeGrafter"/>
</dbReference>
<evidence type="ECO:0000256" key="8">
    <source>
        <dbReference type="ARBA" id="ARBA00022475"/>
    </source>
</evidence>
<comment type="similarity">
    <text evidence="5">In the N-terminal section; belongs to the glycosyltransferase 51 family.</text>
</comment>
<dbReference type="InterPro" id="IPR001264">
    <property type="entry name" value="Glyco_trans_51"/>
</dbReference>
<dbReference type="InterPro" id="IPR012338">
    <property type="entry name" value="Beta-lactam/transpept-like"/>
</dbReference>
<dbReference type="RefSeq" id="WP_089072935.1">
    <property type="nucleotide sequence ID" value="NZ_CBCSAM010000009.1"/>
</dbReference>
<evidence type="ECO:0000256" key="18">
    <source>
        <dbReference type="ARBA" id="ARBA00022984"/>
    </source>
</evidence>
<comment type="catalytic activity">
    <reaction evidence="26">
        <text>[GlcNAc-(1-&gt;4)-Mur2Ac(oyl-L-Ala-gamma-D-Glu-L-Lys-D-Ala-D-Ala)](n)-di-trans,octa-cis-undecaprenyl diphosphate + beta-D-GlcNAc-(1-&gt;4)-Mur2Ac(oyl-L-Ala-gamma-D-Glu-L-Lys-D-Ala-D-Ala)-di-trans,octa-cis-undecaprenyl diphosphate = [GlcNAc-(1-&gt;4)-Mur2Ac(oyl-L-Ala-gamma-D-Glu-L-Lys-D-Ala-D-Ala)](n+1)-di-trans,octa-cis-undecaprenyl diphosphate + di-trans,octa-cis-undecaprenyl diphosphate + H(+)</text>
        <dbReference type="Rhea" id="RHEA:23708"/>
        <dbReference type="Rhea" id="RHEA-COMP:9602"/>
        <dbReference type="Rhea" id="RHEA-COMP:9603"/>
        <dbReference type="ChEBI" id="CHEBI:15378"/>
        <dbReference type="ChEBI" id="CHEBI:58405"/>
        <dbReference type="ChEBI" id="CHEBI:60033"/>
        <dbReference type="ChEBI" id="CHEBI:78435"/>
        <dbReference type="EC" id="2.4.99.28"/>
    </reaction>
</comment>
<reference evidence="32 33" key="1">
    <citation type="journal article" date="2016" name="Int. J. Syst. Evol. Microbiol.">
        <title>Paraphotobacterium marinum gen. nov., sp. nov., a member of the family Vibrionaceae, isolated from surface seawater.</title>
        <authorList>
            <person name="Huang Z."/>
            <person name="Dong C."/>
            <person name="Shao Z."/>
        </authorList>
    </citation>
    <scope>NUCLEOTIDE SEQUENCE [LARGE SCALE GENOMIC DNA]</scope>
    <source>
        <strain evidence="32 33">NSCS20N07D</strain>
    </source>
</reference>